<comment type="caution">
    <text evidence="1">The sequence shown here is derived from an EMBL/GenBank/DDBJ whole genome shotgun (WGS) entry which is preliminary data.</text>
</comment>
<keyword evidence="2" id="KW-1185">Reference proteome</keyword>
<feature type="non-terminal residue" evidence="1">
    <location>
        <position position="70"/>
    </location>
</feature>
<sequence>EQISDYGDQDHRNNVNVLIEKITGELEKEEVEVSANPRVHSGDCLVGSHETRSLLNRDKVSEPIITETEH</sequence>
<feature type="non-terminal residue" evidence="1">
    <location>
        <position position="1"/>
    </location>
</feature>
<reference evidence="1 2" key="1">
    <citation type="journal article" date="2018" name="Front. Plant Sci.">
        <title>Red Clover (Trifolium pratense) and Zigzag Clover (T. medium) - A Picture of Genomic Similarities and Differences.</title>
        <authorList>
            <person name="Dluhosova J."/>
            <person name="Istvanek J."/>
            <person name="Nedelnik J."/>
            <person name="Repkova J."/>
        </authorList>
    </citation>
    <scope>NUCLEOTIDE SEQUENCE [LARGE SCALE GENOMIC DNA]</scope>
    <source>
        <strain evidence="2">cv. 10/8</strain>
        <tissue evidence="1">Leaf</tissue>
    </source>
</reference>
<proteinExistence type="predicted"/>
<organism evidence="1 2">
    <name type="scientific">Trifolium medium</name>
    <dbReference type="NCBI Taxonomy" id="97028"/>
    <lineage>
        <taxon>Eukaryota</taxon>
        <taxon>Viridiplantae</taxon>
        <taxon>Streptophyta</taxon>
        <taxon>Embryophyta</taxon>
        <taxon>Tracheophyta</taxon>
        <taxon>Spermatophyta</taxon>
        <taxon>Magnoliopsida</taxon>
        <taxon>eudicotyledons</taxon>
        <taxon>Gunneridae</taxon>
        <taxon>Pentapetalae</taxon>
        <taxon>rosids</taxon>
        <taxon>fabids</taxon>
        <taxon>Fabales</taxon>
        <taxon>Fabaceae</taxon>
        <taxon>Papilionoideae</taxon>
        <taxon>50 kb inversion clade</taxon>
        <taxon>NPAAA clade</taxon>
        <taxon>Hologalegina</taxon>
        <taxon>IRL clade</taxon>
        <taxon>Trifolieae</taxon>
        <taxon>Trifolium</taxon>
    </lineage>
</organism>
<dbReference type="AlphaFoldDB" id="A0A392TUK7"/>
<protein>
    <submittedName>
        <fullName evidence="1">Uncharacterized protein</fullName>
    </submittedName>
</protein>
<accession>A0A392TUK7</accession>
<dbReference type="EMBL" id="LXQA010664222">
    <property type="protein sequence ID" value="MCI64843.1"/>
    <property type="molecule type" value="Genomic_DNA"/>
</dbReference>
<name>A0A392TUK7_9FABA</name>
<dbReference type="Proteomes" id="UP000265520">
    <property type="component" value="Unassembled WGS sequence"/>
</dbReference>
<evidence type="ECO:0000313" key="2">
    <source>
        <dbReference type="Proteomes" id="UP000265520"/>
    </source>
</evidence>
<evidence type="ECO:0000313" key="1">
    <source>
        <dbReference type="EMBL" id="MCI64843.1"/>
    </source>
</evidence>